<keyword evidence="3" id="KW-1185">Reference proteome</keyword>
<evidence type="ECO:0000313" key="2">
    <source>
        <dbReference type="EMBL" id="SFP37516.1"/>
    </source>
</evidence>
<keyword evidence="1" id="KW-0472">Membrane</keyword>
<dbReference type="InterPro" id="IPR007418">
    <property type="entry name" value="DUF474"/>
</dbReference>
<name>A0A1I5PV43_9PSED</name>
<sequence>MSYPILHTLHLFAALMFIGTVFFEVLILESVRKHVPAELMRLVEQGIGRRARRLMPWVLLVLFCAGLGMVWLRYWPALSAPLESSFATLLTLKIVLATSVLGHFFGAKFLLWSGRMNSRYFRRIHLSVFSHMVGIVLLAKGMFYLSW</sequence>
<dbReference type="Proteomes" id="UP000198784">
    <property type="component" value="Unassembled WGS sequence"/>
</dbReference>
<dbReference type="PIRSF" id="PIRSF015875">
    <property type="entry name" value="UCP015875"/>
    <property type="match status" value="1"/>
</dbReference>
<evidence type="ECO:0000256" key="1">
    <source>
        <dbReference type="SAM" id="Phobius"/>
    </source>
</evidence>
<keyword evidence="1" id="KW-0812">Transmembrane</keyword>
<evidence type="ECO:0000313" key="3">
    <source>
        <dbReference type="Proteomes" id="UP000198784"/>
    </source>
</evidence>
<reference evidence="3" key="1">
    <citation type="submission" date="2016-10" db="EMBL/GenBank/DDBJ databases">
        <authorList>
            <person name="Varghese N."/>
            <person name="Submissions S."/>
        </authorList>
    </citation>
    <scope>NUCLEOTIDE SEQUENCE [LARGE SCALE GENOMIC DNA]</scope>
    <source>
        <strain evidence="3">DSM 17834</strain>
    </source>
</reference>
<feature type="transmembrane region" description="Helical" evidence="1">
    <location>
        <begin position="124"/>
        <end position="145"/>
    </location>
</feature>
<keyword evidence="1" id="KW-1133">Transmembrane helix</keyword>
<dbReference type="AlphaFoldDB" id="A0A1I5PV43"/>
<feature type="transmembrane region" description="Helical" evidence="1">
    <location>
        <begin position="12"/>
        <end position="31"/>
    </location>
</feature>
<feature type="transmembrane region" description="Helical" evidence="1">
    <location>
        <begin position="86"/>
        <end position="112"/>
    </location>
</feature>
<dbReference type="STRING" id="289003.SAMN05216190_10998"/>
<gene>
    <name evidence="2" type="ORF">SAMN05216190_10998</name>
</gene>
<dbReference type="EMBL" id="FOWX01000009">
    <property type="protein sequence ID" value="SFP37516.1"/>
    <property type="molecule type" value="Genomic_DNA"/>
</dbReference>
<feature type="transmembrane region" description="Helical" evidence="1">
    <location>
        <begin position="54"/>
        <end position="74"/>
    </location>
</feature>
<organism evidence="2 3">
    <name type="scientific">Pseudomonas borbori</name>
    <dbReference type="NCBI Taxonomy" id="289003"/>
    <lineage>
        <taxon>Bacteria</taxon>
        <taxon>Pseudomonadati</taxon>
        <taxon>Pseudomonadota</taxon>
        <taxon>Gammaproteobacteria</taxon>
        <taxon>Pseudomonadales</taxon>
        <taxon>Pseudomonadaceae</taxon>
        <taxon>Pseudomonas</taxon>
    </lineage>
</organism>
<accession>A0A1I5PV43</accession>
<dbReference type="RefSeq" id="WP_090499979.1">
    <property type="nucleotide sequence ID" value="NZ_FOWX01000009.1"/>
</dbReference>
<evidence type="ECO:0008006" key="4">
    <source>
        <dbReference type="Google" id="ProtNLM"/>
    </source>
</evidence>
<protein>
    <recommendedName>
        <fullName evidence="4">Copper resistance protein D</fullName>
    </recommendedName>
</protein>
<dbReference type="OrthoDB" id="5955722at2"/>
<proteinExistence type="predicted"/>